<gene>
    <name evidence="2" type="primary">ABSGL_08151.1 scaffold 9591</name>
</gene>
<evidence type="ECO:0000313" key="2">
    <source>
        <dbReference type="EMBL" id="SAM02372.1"/>
    </source>
</evidence>
<protein>
    <recommendedName>
        <fullName evidence="4">Extracellular membrane protein CFEM domain-containing protein</fullName>
    </recommendedName>
</protein>
<dbReference type="AlphaFoldDB" id="A0A168PH03"/>
<feature type="chain" id="PRO_5007899587" description="Extracellular membrane protein CFEM domain-containing protein" evidence="1">
    <location>
        <begin position="25"/>
        <end position="153"/>
    </location>
</feature>
<feature type="signal peptide" evidence="1">
    <location>
        <begin position="1"/>
        <end position="24"/>
    </location>
</feature>
<dbReference type="EMBL" id="LT553804">
    <property type="protein sequence ID" value="SAM02372.1"/>
    <property type="molecule type" value="Genomic_DNA"/>
</dbReference>
<keyword evidence="1" id="KW-0732">Signal</keyword>
<proteinExistence type="predicted"/>
<evidence type="ECO:0008006" key="4">
    <source>
        <dbReference type="Google" id="ProtNLM"/>
    </source>
</evidence>
<evidence type="ECO:0000313" key="3">
    <source>
        <dbReference type="Proteomes" id="UP000078561"/>
    </source>
</evidence>
<accession>A0A168PH03</accession>
<dbReference type="InParanoid" id="A0A168PH03"/>
<evidence type="ECO:0000256" key="1">
    <source>
        <dbReference type="SAM" id="SignalP"/>
    </source>
</evidence>
<dbReference type="OrthoDB" id="2507140at2759"/>
<keyword evidence="3" id="KW-1185">Reference proteome</keyword>
<reference evidence="2" key="1">
    <citation type="submission" date="2016-04" db="EMBL/GenBank/DDBJ databases">
        <authorList>
            <person name="Evans L.H."/>
            <person name="Alamgir A."/>
            <person name="Owens N."/>
            <person name="Weber N.D."/>
            <person name="Virtaneva K."/>
            <person name="Barbian K."/>
            <person name="Babar A."/>
            <person name="Rosenke K."/>
        </authorList>
    </citation>
    <scope>NUCLEOTIDE SEQUENCE [LARGE SCALE GENOMIC DNA]</scope>
    <source>
        <strain evidence="2">CBS 101.48</strain>
    </source>
</reference>
<dbReference type="Proteomes" id="UP000078561">
    <property type="component" value="Unassembled WGS sequence"/>
</dbReference>
<name>A0A168PH03_ABSGL</name>
<dbReference type="OMA" id="ACLCKWH"/>
<organism evidence="2">
    <name type="scientific">Absidia glauca</name>
    <name type="common">Pin mould</name>
    <dbReference type="NCBI Taxonomy" id="4829"/>
    <lineage>
        <taxon>Eukaryota</taxon>
        <taxon>Fungi</taxon>
        <taxon>Fungi incertae sedis</taxon>
        <taxon>Mucoromycota</taxon>
        <taxon>Mucoromycotina</taxon>
        <taxon>Mucoromycetes</taxon>
        <taxon>Mucorales</taxon>
        <taxon>Cunninghamellaceae</taxon>
        <taxon>Absidia</taxon>
    </lineage>
</organism>
<sequence length="153" mass="16302">MLHLYVKWTLVALATMLIFHSTYAQTTCAAEANFQGCKTIQETKLNGCPPADYACMCAAHKLIQECYNLCPSYAADASAHDGTVKSICNAVPSTSSSVILPTASSVRPSIAATHSAQPSQQVQQTNQQHSAATTIVPTFFVLVSLVTLCAFQS</sequence>